<dbReference type="InterPro" id="IPR050561">
    <property type="entry name" value="PTP"/>
</dbReference>
<dbReference type="Proteomes" id="UP000613840">
    <property type="component" value="Unassembled WGS sequence"/>
</dbReference>
<accession>A0A917SGA3</accession>
<gene>
    <name evidence="1" type="ORF">GCM10011575_37150</name>
</gene>
<comment type="caution">
    <text evidence="1">The sequence shown here is derived from an EMBL/GenBank/DDBJ whole genome shotgun (WGS) entry which is preliminary data.</text>
</comment>
<name>A0A917SGA3_9ACTN</name>
<dbReference type="GO" id="GO:0004725">
    <property type="term" value="F:protein tyrosine phosphatase activity"/>
    <property type="evidence" value="ECO:0007669"/>
    <property type="project" value="InterPro"/>
</dbReference>
<dbReference type="InterPro" id="IPR029021">
    <property type="entry name" value="Prot-tyrosine_phosphatase-like"/>
</dbReference>
<dbReference type="InterPro" id="IPR000242">
    <property type="entry name" value="PTP_cat"/>
</dbReference>
<protein>
    <submittedName>
        <fullName evidence="1">Protein-tyrosine-phosphatase</fullName>
    </submittedName>
</protein>
<keyword evidence="2" id="KW-1185">Reference proteome</keyword>
<dbReference type="PANTHER" id="PTHR23339">
    <property type="entry name" value="TYROSINE SPECIFIC PROTEIN PHOSPHATASE AND DUAL SPECIFICITY PROTEIN PHOSPHATASE"/>
    <property type="match status" value="1"/>
</dbReference>
<dbReference type="PRINTS" id="PR00700">
    <property type="entry name" value="PRTYPHPHTASE"/>
</dbReference>
<dbReference type="AlphaFoldDB" id="A0A917SGA3"/>
<organism evidence="1 2">
    <name type="scientific">Microlunatus endophyticus</name>
    <dbReference type="NCBI Taxonomy" id="1716077"/>
    <lineage>
        <taxon>Bacteria</taxon>
        <taxon>Bacillati</taxon>
        <taxon>Actinomycetota</taxon>
        <taxon>Actinomycetes</taxon>
        <taxon>Propionibacteriales</taxon>
        <taxon>Propionibacteriaceae</taxon>
        <taxon>Microlunatus</taxon>
    </lineage>
</organism>
<dbReference type="RefSeq" id="WP_188896891.1">
    <property type="nucleotide sequence ID" value="NZ_BMMZ01000011.1"/>
</dbReference>
<sequence length="153" mass="17014">MVEIRSVRHEGRTYEVHVHHDVVRLPDGTPITAVSFDPADPYARDRDPDFGLYLDPRWRPSWDHDHLDWPDFGVPADRAIVLSDLGSLLDRARQGQSVEIGCLGGHGRTGTALALLAVLAGHPSDDAVAWVRTHYCPKAVETDEQQAYVTQAQ</sequence>
<dbReference type="EMBL" id="BMMZ01000011">
    <property type="protein sequence ID" value="GGL75507.1"/>
    <property type="molecule type" value="Genomic_DNA"/>
</dbReference>
<evidence type="ECO:0000313" key="2">
    <source>
        <dbReference type="Proteomes" id="UP000613840"/>
    </source>
</evidence>
<dbReference type="Gene3D" id="3.90.190.10">
    <property type="entry name" value="Protein tyrosine phosphatase superfamily"/>
    <property type="match status" value="1"/>
</dbReference>
<reference evidence="1" key="1">
    <citation type="journal article" date="2014" name="Int. J. Syst. Evol. Microbiol.">
        <title>Complete genome sequence of Corynebacterium casei LMG S-19264T (=DSM 44701T), isolated from a smear-ripened cheese.</title>
        <authorList>
            <consortium name="US DOE Joint Genome Institute (JGI-PGF)"/>
            <person name="Walter F."/>
            <person name="Albersmeier A."/>
            <person name="Kalinowski J."/>
            <person name="Ruckert C."/>
        </authorList>
    </citation>
    <scope>NUCLEOTIDE SEQUENCE</scope>
    <source>
        <strain evidence="1">CGMCC 4.7306</strain>
    </source>
</reference>
<reference evidence="1" key="2">
    <citation type="submission" date="2020-09" db="EMBL/GenBank/DDBJ databases">
        <authorList>
            <person name="Sun Q."/>
            <person name="Zhou Y."/>
        </authorList>
    </citation>
    <scope>NUCLEOTIDE SEQUENCE</scope>
    <source>
        <strain evidence="1">CGMCC 4.7306</strain>
    </source>
</reference>
<dbReference type="SUPFAM" id="SSF52799">
    <property type="entry name" value="(Phosphotyrosine protein) phosphatases II"/>
    <property type="match status" value="1"/>
</dbReference>
<proteinExistence type="predicted"/>
<evidence type="ECO:0000313" key="1">
    <source>
        <dbReference type="EMBL" id="GGL75507.1"/>
    </source>
</evidence>